<evidence type="ECO:0000313" key="4">
    <source>
        <dbReference type="Proteomes" id="UP001321473"/>
    </source>
</evidence>
<dbReference type="GO" id="GO:0003677">
    <property type="term" value="F:DNA binding"/>
    <property type="evidence" value="ECO:0007669"/>
    <property type="project" value="TreeGrafter"/>
</dbReference>
<protein>
    <recommendedName>
        <fullName evidence="2">DDE-1 domain-containing protein</fullName>
    </recommendedName>
</protein>
<dbReference type="EMBL" id="JARKHS020028559">
    <property type="protein sequence ID" value="KAK8764206.1"/>
    <property type="molecule type" value="Genomic_DNA"/>
</dbReference>
<proteinExistence type="predicted"/>
<comment type="caution">
    <text evidence="3">The sequence shown here is derived from an EMBL/GenBank/DDBJ whole genome shotgun (WGS) entry which is preliminary data.</text>
</comment>
<keyword evidence="4" id="KW-1185">Reference proteome</keyword>
<dbReference type="InterPro" id="IPR050863">
    <property type="entry name" value="CenT-Element_Derived"/>
</dbReference>
<evidence type="ECO:0000256" key="1">
    <source>
        <dbReference type="SAM" id="MobiDB-lite"/>
    </source>
</evidence>
<feature type="region of interest" description="Disordered" evidence="1">
    <location>
        <begin position="229"/>
        <end position="253"/>
    </location>
</feature>
<accession>A0AAQ4DP16</accession>
<dbReference type="AlphaFoldDB" id="A0AAQ4DP16"/>
<gene>
    <name evidence="3" type="ORF">V5799_033184</name>
</gene>
<feature type="domain" description="DDE-1" evidence="2">
    <location>
        <begin position="2"/>
        <end position="154"/>
    </location>
</feature>
<sequence length="309" mass="34065">MIGRSKKPTCFKNQHIPVRCRSNKKAWMTRDLFEEWLLEFDSLIEGQGRKVVLLLDNCSAHSVNLKLTSVELMFLPSNTTAGLQPLDAGVIANFKVLYRRRMLEWLILAIDRAAPGTSGHADGPPDLKISLLKAVRFVYGAWYEIKQSTIYNCFKKAGFVRQDELPQPTETNTVEAPDITELWELVPTGDTGGASMEEFLTADSAASFCDEVTDEAIAEDVLSRQTAKLCDDGDGSSDSDEIDSGTLTPTTMSTQSALSSIDSLIDFMHAKGLPPVFAQQLESMHTAVVKLKVPQKQVQISDYFGAPNP</sequence>
<dbReference type="GO" id="GO:0005634">
    <property type="term" value="C:nucleus"/>
    <property type="evidence" value="ECO:0007669"/>
    <property type="project" value="TreeGrafter"/>
</dbReference>
<name>A0AAQ4DP16_AMBAM</name>
<evidence type="ECO:0000259" key="2">
    <source>
        <dbReference type="Pfam" id="PF03184"/>
    </source>
</evidence>
<dbReference type="Proteomes" id="UP001321473">
    <property type="component" value="Unassembled WGS sequence"/>
</dbReference>
<evidence type="ECO:0000313" key="3">
    <source>
        <dbReference type="EMBL" id="KAK8764206.1"/>
    </source>
</evidence>
<dbReference type="PANTHER" id="PTHR19303:SF73">
    <property type="entry name" value="PROTEIN PDC2"/>
    <property type="match status" value="1"/>
</dbReference>
<feature type="compositionally biased region" description="Acidic residues" evidence="1">
    <location>
        <begin position="232"/>
        <end position="243"/>
    </location>
</feature>
<reference evidence="3 4" key="1">
    <citation type="journal article" date="2023" name="Arcadia Sci">
        <title>De novo assembly of a long-read Amblyomma americanum tick genome.</title>
        <authorList>
            <person name="Chou S."/>
            <person name="Poskanzer K.E."/>
            <person name="Rollins M."/>
            <person name="Thuy-Boun P.S."/>
        </authorList>
    </citation>
    <scope>NUCLEOTIDE SEQUENCE [LARGE SCALE GENOMIC DNA]</scope>
    <source>
        <strain evidence="3">F_SG_1</strain>
        <tissue evidence="3">Salivary glands</tissue>
    </source>
</reference>
<dbReference type="PANTHER" id="PTHR19303">
    <property type="entry name" value="TRANSPOSON"/>
    <property type="match status" value="1"/>
</dbReference>
<organism evidence="3 4">
    <name type="scientific">Amblyomma americanum</name>
    <name type="common">Lone star tick</name>
    <dbReference type="NCBI Taxonomy" id="6943"/>
    <lineage>
        <taxon>Eukaryota</taxon>
        <taxon>Metazoa</taxon>
        <taxon>Ecdysozoa</taxon>
        <taxon>Arthropoda</taxon>
        <taxon>Chelicerata</taxon>
        <taxon>Arachnida</taxon>
        <taxon>Acari</taxon>
        <taxon>Parasitiformes</taxon>
        <taxon>Ixodida</taxon>
        <taxon>Ixodoidea</taxon>
        <taxon>Ixodidae</taxon>
        <taxon>Amblyomminae</taxon>
        <taxon>Amblyomma</taxon>
    </lineage>
</organism>
<dbReference type="InterPro" id="IPR004875">
    <property type="entry name" value="DDE_SF_endonuclease_dom"/>
</dbReference>
<dbReference type="Pfam" id="PF03184">
    <property type="entry name" value="DDE_1"/>
    <property type="match status" value="1"/>
</dbReference>